<comment type="caution">
    <text evidence="14">The sequence shown here is derived from an EMBL/GenBank/DDBJ whole genome shotgun (WGS) entry which is preliminary data.</text>
</comment>
<dbReference type="GO" id="GO:0016020">
    <property type="term" value="C:membrane"/>
    <property type="evidence" value="ECO:0007669"/>
    <property type="project" value="UniProtKB-SubCell"/>
</dbReference>
<sequence length="365" mass="39599">MRATTTILCALAFILLAAGHARAQEAGTSRPGGEPIAVGVHVSPPFVMKDGARFNGMAVELWEELAARLERPYTYREYATFGDLVRATEAGEVDLAVSNLTVTERRAQQIDFTQPWFDGGLRIMVSAGAGAGFWDVVGGLSDSGYLRSYAWIALVILAAAVLLTAFDRYFDKDFPRRWRDGFAESFYTVMQVATTGRPASRKNLFGWIGRIWQGLWLVAGVAVLAFVTSSVTSVMTTLALTNQIHGIQDLAGRTVGVLRDTVAHEYVRGAGLRHSSFLSIEEAVAALGDGSIAAIVEDAPVLEYYAHSRPGAGVRVVGRLFEPDKYAFGTPHGSDLRRPVTVQILAAHERGEIARLRAKYFGDGS</sequence>
<dbReference type="InterPro" id="IPR001638">
    <property type="entry name" value="Solute-binding_3/MltF_N"/>
</dbReference>
<evidence type="ECO:0000256" key="4">
    <source>
        <dbReference type="ARBA" id="ARBA00022989"/>
    </source>
</evidence>
<keyword evidence="7" id="KW-0675">Receptor</keyword>
<dbReference type="EMBL" id="JACIEN010000004">
    <property type="protein sequence ID" value="MBB4018255.1"/>
    <property type="molecule type" value="Genomic_DNA"/>
</dbReference>
<evidence type="ECO:0000256" key="10">
    <source>
        <dbReference type="SAM" id="Phobius"/>
    </source>
</evidence>
<evidence type="ECO:0000256" key="1">
    <source>
        <dbReference type="ARBA" id="ARBA00004141"/>
    </source>
</evidence>
<evidence type="ECO:0000256" key="5">
    <source>
        <dbReference type="ARBA" id="ARBA00023065"/>
    </source>
</evidence>
<evidence type="ECO:0000256" key="6">
    <source>
        <dbReference type="ARBA" id="ARBA00023136"/>
    </source>
</evidence>
<evidence type="ECO:0000259" key="12">
    <source>
        <dbReference type="SMART" id="SM00062"/>
    </source>
</evidence>
<evidence type="ECO:0000256" key="2">
    <source>
        <dbReference type="ARBA" id="ARBA00022448"/>
    </source>
</evidence>
<evidence type="ECO:0000256" key="9">
    <source>
        <dbReference type="ARBA" id="ARBA00023303"/>
    </source>
</evidence>
<dbReference type="InterPro" id="IPR015683">
    <property type="entry name" value="Ionotropic_Glu_rcpt"/>
</dbReference>
<feature type="transmembrane region" description="Helical" evidence="10">
    <location>
        <begin position="207"/>
        <end position="227"/>
    </location>
</feature>
<dbReference type="Pfam" id="PF00497">
    <property type="entry name" value="SBP_bac_3"/>
    <property type="match status" value="1"/>
</dbReference>
<dbReference type="SUPFAM" id="SSF81324">
    <property type="entry name" value="Voltage-gated potassium channels"/>
    <property type="match status" value="1"/>
</dbReference>
<keyword evidence="8" id="KW-0325">Glycoprotein</keyword>
<name>A0A840BY33_9HYPH</name>
<keyword evidence="6 10" id="KW-0472">Membrane</keyword>
<feature type="chain" id="PRO_5032999666" evidence="11">
    <location>
        <begin position="24"/>
        <end position="365"/>
    </location>
</feature>
<dbReference type="SMART" id="SM00062">
    <property type="entry name" value="PBPb"/>
    <property type="match status" value="1"/>
</dbReference>
<dbReference type="AlphaFoldDB" id="A0A840BY33"/>
<dbReference type="PANTHER" id="PTHR18966">
    <property type="entry name" value="IONOTROPIC GLUTAMATE RECEPTOR"/>
    <property type="match status" value="1"/>
</dbReference>
<reference evidence="14 15" key="1">
    <citation type="submission" date="2020-08" db="EMBL/GenBank/DDBJ databases">
        <title>Genomic Encyclopedia of Type Strains, Phase IV (KMG-IV): sequencing the most valuable type-strain genomes for metagenomic binning, comparative biology and taxonomic classification.</title>
        <authorList>
            <person name="Goeker M."/>
        </authorList>
    </citation>
    <scope>NUCLEOTIDE SEQUENCE [LARGE SCALE GENOMIC DNA]</scope>
    <source>
        <strain evidence="14 15">DSM 103737</strain>
    </source>
</reference>
<keyword evidence="4 10" id="KW-1133">Transmembrane helix</keyword>
<evidence type="ECO:0000313" key="15">
    <source>
        <dbReference type="Proteomes" id="UP000577362"/>
    </source>
</evidence>
<evidence type="ECO:0000256" key="7">
    <source>
        <dbReference type="ARBA" id="ARBA00023170"/>
    </source>
</evidence>
<organism evidence="14 15">
    <name type="scientific">Chelatococcus caeni</name>
    <dbReference type="NCBI Taxonomy" id="1348468"/>
    <lineage>
        <taxon>Bacteria</taxon>
        <taxon>Pseudomonadati</taxon>
        <taxon>Pseudomonadota</taxon>
        <taxon>Alphaproteobacteria</taxon>
        <taxon>Hyphomicrobiales</taxon>
        <taxon>Chelatococcaceae</taxon>
        <taxon>Chelatococcus</taxon>
    </lineage>
</organism>
<dbReference type="Proteomes" id="UP000577362">
    <property type="component" value="Unassembled WGS sequence"/>
</dbReference>
<proteinExistence type="predicted"/>
<feature type="domain" description="Ionotropic glutamate receptor C-terminal" evidence="13">
    <location>
        <begin position="35"/>
        <end position="363"/>
    </location>
</feature>
<protein>
    <submittedName>
        <fullName evidence="14">ABC-type amino acid transport substrate-binding protein</fullName>
    </submittedName>
</protein>
<dbReference type="InterPro" id="IPR001320">
    <property type="entry name" value="Iontro_rcpt_C"/>
</dbReference>
<keyword evidence="9" id="KW-0407">Ion channel</keyword>
<evidence type="ECO:0000256" key="8">
    <source>
        <dbReference type="ARBA" id="ARBA00023180"/>
    </source>
</evidence>
<dbReference type="SUPFAM" id="SSF53850">
    <property type="entry name" value="Periplasmic binding protein-like II"/>
    <property type="match status" value="1"/>
</dbReference>
<keyword evidence="11" id="KW-0732">Signal</keyword>
<feature type="domain" description="Solute-binding protein family 3/N-terminal" evidence="12">
    <location>
        <begin position="37"/>
        <end position="364"/>
    </location>
</feature>
<keyword evidence="15" id="KW-1185">Reference proteome</keyword>
<evidence type="ECO:0000256" key="3">
    <source>
        <dbReference type="ARBA" id="ARBA00022692"/>
    </source>
</evidence>
<feature type="transmembrane region" description="Helical" evidence="10">
    <location>
        <begin position="149"/>
        <end position="170"/>
    </location>
</feature>
<keyword evidence="2" id="KW-0813">Transport</keyword>
<dbReference type="SMART" id="SM00079">
    <property type="entry name" value="PBPe"/>
    <property type="match status" value="1"/>
</dbReference>
<keyword evidence="3 10" id="KW-0812">Transmembrane</keyword>
<dbReference type="RefSeq" id="WP_281380627.1">
    <property type="nucleotide sequence ID" value="NZ_JACIEN010000004.1"/>
</dbReference>
<accession>A0A840BY33</accession>
<keyword evidence="5" id="KW-0406">Ion transport</keyword>
<gene>
    <name evidence="14" type="ORF">GGR16_003302</name>
</gene>
<evidence type="ECO:0000259" key="13">
    <source>
        <dbReference type="SMART" id="SM00079"/>
    </source>
</evidence>
<comment type="subcellular location">
    <subcellularLocation>
        <location evidence="1">Membrane</location>
        <topology evidence="1">Multi-pass membrane protein</topology>
    </subcellularLocation>
</comment>
<feature type="signal peptide" evidence="11">
    <location>
        <begin position="1"/>
        <end position="23"/>
    </location>
</feature>
<evidence type="ECO:0000313" key="14">
    <source>
        <dbReference type="EMBL" id="MBB4018255.1"/>
    </source>
</evidence>
<dbReference type="Gene3D" id="3.40.190.10">
    <property type="entry name" value="Periplasmic binding protein-like II"/>
    <property type="match status" value="3"/>
</dbReference>
<evidence type="ECO:0000256" key="11">
    <source>
        <dbReference type="SAM" id="SignalP"/>
    </source>
</evidence>
<dbReference type="GO" id="GO:0015276">
    <property type="term" value="F:ligand-gated monoatomic ion channel activity"/>
    <property type="evidence" value="ECO:0007669"/>
    <property type="project" value="InterPro"/>
</dbReference>